<proteinExistence type="predicted"/>
<evidence type="ECO:0000313" key="1">
    <source>
        <dbReference type="EMBL" id="EFB32757.1"/>
    </source>
</evidence>
<accession>D1QPI7</accession>
<dbReference type="EMBL" id="ACUZ02000011">
    <property type="protein sequence ID" value="EFB32757.1"/>
    <property type="molecule type" value="Genomic_DNA"/>
</dbReference>
<reference evidence="1 2" key="1">
    <citation type="submission" date="2009-11" db="EMBL/GenBank/DDBJ databases">
        <authorList>
            <person name="Weinstock G."/>
            <person name="Sodergren E."/>
            <person name="Clifton S."/>
            <person name="Fulton L."/>
            <person name="Fulton B."/>
            <person name="Courtney L."/>
            <person name="Fronick C."/>
            <person name="Harrison M."/>
            <person name="Strong C."/>
            <person name="Farmer C."/>
            <person name="Delahaunty K."/>
            <person name="Markovic C."/>
            <person name="Hall O."/>
            <person name="Minx P."/>
            <person name="Tomlinson C."/>
            <person name="Mitreva M."/>
            <person name="Nelson J."/>
            <person name="Hou S."/>
            <person name="Wollam A."/>
            <person name="Pepin K.H."/>
            <person name="Johnson M."/>
            <person name="Bhonagiri V."/>
            <person name="Nash W.E."/>
            <person name="Warren W."/>
            <person name="Chinwalla A."/>
            <person name="Mardis E.R."/>
            <person name="Wilson R.K."/>
        </authorList>
    </citation>
    <scope>NUCLEOTIDE SEQUENCE [LARGE SCALE GENOMIC DNA]</scope>
    <source>
        <strain evidence="1 2">F0302</strain>
    </source>
</reference>
<dbReference type="HOGENOM" id="CLU_3203580_0_0_10"/>
<dbReference type="AlphaFoldDB" id="D1QPI7"/>
<organism evidence="1 2">
    <name type="scientific">Segatella oris F0302</name>
    <dbReference type="NCBI Taxonomy" id="649760"/>
    <lineage>
        <taxon>Bacteria</taxon>
        <taxon>Pseudomonadati</taxon>
        <taxon>Bacteroidota</taxon>
        <taxon>Bacteroidia</taxon>
        <taxon>Bacteroidales</taxon>
        <taxon>Prevotellaceae</taxon>
        <taxon>Segatella</taxon>
    </lineage>
</organism>
<name>D1QPI7_9BACT</name>
<sequence length="45" mass="5185">MTGKKQKEKTAELSRLQAHTMNNLFRTNLPDLIVKKQIESKKATD</sequence>
<protein>
    <submittedName>
        <fullName evidence="1">Uncharacterized protein</fullName>
    </submittedName>
</protein>
<comment type="caution">
    <text evidence="1">The sequence shown here is derived from an EMBL/GenBank/DDBJ whole genome shotgun (WGS) entry which is preliminary data.</text>
</comment>
<gene>
    <name evidence="1" type="ORF">HMPREF0971_00878</name>
</gene>
<dbReference type="Proteomes" id="UP000004079">
    <property type="component" value="Unassembled WGS sequence"/>
</dbReference>
<evidence type="ECO:0000313" key="2">
    <source>
        <dbReference type="Proteomes" id="UP000004079"/>
    </source>
</evidence>